<name>A0A7D9N5I7_LACJH</name>
<organism evidence="2 3">
    <name type="scientific">Lactobacillus johnsonii N6.2</name>
    <dbReference type="NCBI Taxonomy" id="1408186"/>
    <lineage>
        <taxon>Bacteria</taxon>
        <taxon>Bacillati</taxon>
        <taxon>Bacillota</taxon>
        <taxon>Bacilli</taxon>
        <taxon>Lactobacillales</taxon>
        <taxon>Lactobacillaceae</taxon>
        <taxon>Lactobacillus</taxon>
    </lineage>
</organism>
<dbReference type="PANTHER" id="PTHR43617">
    <property type="entry name" value="L-AMINO ACID N-ACETYLTRANSFERASE"/>
    <property type="match status" value="1"/>
</dbReference>
<dbReference type="PANTHER" id="PTHR43617:SF20">
    <property type="entry name" value="N-ALPHA-ACETYLTRANSFERASE RIMI"/>
    <property type="match status" value="1"/>
</dbReference>
<protein>
    <submittedName>
        <fullName evidence="2">GNAT family acetyltransferase</fullName>
    </submittedName>
</protein>
<dbReference type="CDD" id="cd04301">
    <property type="entry name" value="NAT_SF"/>
    <property type="match status" value="1"/>
</dbReference>
<sequence length="190" mass="21742">MLFFIIVALEKLKGMSLMKIRQATMDDYDQIMTILKDGANQLAERGVDQWQGDYPSPDQIKEDIEKGFAYLAVSADGETVGAISIVEAPDHSYDDLKGEWLLDTDKYVVIHRVAIHSKHAGHGYATKLLTEVIDYIRDHRKDIDSIRIDTHENNSAMQHLIDKMNFTKVGELHGVYRPDEISYVYENVRE</sequence>
<dbReference type="InterPro" id="IPR050276">
    <property type="entry name" value="MshD_Acetyltransferase"/>
</dbReference>
<dbReference type="InterPro" id="IPR016181">
    <property type="entry name" value="Acyl_CoA_acyltransferase"/>
</dbReference>
<dbReference type="Pfam" id="PF00583">
    <property type="entry name" value="Acetyltransf_1"/>
    <property type="match status" value="1"/>
</dbReference>
<dbReference type="Proteomes" id="UP000018522">
    <property type="component" value="Chromosome"/>
</dbReference>
<dbReference type="InterPro" id="IPR000182">
    <property type="entry name" value="GNAT_dom"/>
</dbReference>
<gene>
    <name evidence="2" type="ORF">T285_03070</name>
</gene>
<evidence type="ECO:0000313" key="2">
    <source>
        <dbReference type="EMBL" id="AHA97055.1"/>
    </source>
</evidence>
<dbReference type="EMBL" id="CP006811">
    <property type="protein sequence ID" value="AHA97055.1"/>
    <property type="molecule type" value="Genomic_DNA"/>
</dbReference>
<proteinExistence type="predicted"/>
<evidence type="ECO:0000313" key="3">
    <source>
        <dbReference type="Proteomes" id="UP000018522"/>
    </source>
</evidence>
<feature type="domain" description="N-acetyltransferase" evidence="1">
    <location>
        <begin position="18"/>
        <end position="190"/>
    </location>
</feature>
<keyword evidence="2" id="KW-0808">Transferase</keyword>
<dbReference type="SUPFAM" id="SSF55729">
    <property type="entry name" value="Acyl-CoA N-acyltransferases (Nat)"/>
    <property type="match status" value="1"/>
</dbReference>
<dbReference type="PROSITE" id="PS51186">
    <property type="entry name" value="GNAT"/>
    <property type="match status" value="1"/>
</dbReference>
<accession>A0A7D9N5I7</accession>
<reference evidence="2 3" key="1">
    <citation type="journal article" date="2014" name="Genome Announc.">
        <title>Complete Genome Sequences of Lactobacillus johnsonii Strain N6.2 and Lactobacillus reuteri Strain TD1.</title>
        <authorList>
            <person name="Leonard M.T."/>
            <person name="Valladares R.B."/>
            <person name="Ardissone A."/>
            <person name="Gonzalez C.F."/>
            <person name="Lorca G.L."/>
            <person name="Triplett E.W."/>
        </authorList>
    </citation>
    <scope>NUCLEOTIDE SEQUENCE [LARGE SCALE GENOMIC DNA]</scope>
    <source>
        <strain evidence="2 3">N6.2</strain>
    </source>
</reference>
<dbReference type="Gene3D" id="3.40.630.30">
    <property type="match status" value="1"/>
</dbReference>
<dbReference type="KEGG" id="ljn:T285_03070"/>
<evidence type="ECO:0000259" key="1">
    <source>
        <dbReference type="PROSITE" id="PS51186"/>
    </source>
</evidence>
<dbReference type="GO" id="GO:0016747">
    <property type="term" value="F:acyltransferase activity, transferring groups other than amino-acyl groups"/>
    <property type="evidence" value="ECO:0007669"/>
    <property type="project" value="InterPro"/>
</dbReference>
<dbReference type="AlphaFoldDB" id="A0A7D9N5I7"/>